<evidence type="ECO:0000313" key="1">
    <source>
        <dbReference type="EMBL" id="KAK0044627.1"/>
    </source>
</evidence>
<sequence length="72" mass="8344">HSRVERFAEFIDNWKNATSLTSKSVNVEGGLSLSVFSISGQYSNEHEELKSKQMEDNAATFRVQLRYPRQFF</sequence>
<proteinExistence type="predicted"/>
<feature type="non-terminal residue" evidence="1">
    <location>
        <position position="1"/>
    </location>
</feature>
<reference evidence="1" key="1">
    <citation type="journal article" date="2023" name="PLoS Negl. Trop. Dis.">
        <title>A genome sequence for Biomphalaria pfeifferi, the major vector snail for the human-infecting parasite Schistosoma mansoni.</title>
        <authorList>
            <person name="Bu L."/>
            <person name="Lu L."/>
            <person name="Laidemitt M.R."/>
            <person name="Zhang S.M."/>
            <person name="Mutuku M."/>
            <person name="Mkoji G."/>
            <person name="Steinauer M."/>
            <person name="Loker E.S."/>
        </authorList>
    </citation>
    <scope>NUCLEOTIDE SEQUENCE</scope>
    <source>
        <strain evidence="1">KasaAsao</strain>
    </source>
</reference>
<evidence type="ECO:0000313" key="2">
    <source>
        <dbReference type="Proteomes" id="UP001233172"/>
    </source>
</evidence>
<dbReference type="EMBL" id="JASAOG010000194">
    <property type="protein sequence ID" value="KAK0044627.1"/>
    <property type="molecule type" value="Genomic_DNA"/>
</dbReference>
<dbReference type="Proteomes" id="UP001233172">
    <property type="component" value="Unassembled WGS sequence"/>
</dbReference>
<reference evidence="1" key="2">
    <citation type="submission" date="2023-04" db="EMBL/GenBank/DDBJ databases">
        <authorList>
            <person name="Bu L."/>
            <person name="Lu L."/>
            <person name="Laidemitt M.R."/>
            <person name="Zhang S.M."/>
            <person name="Mutuku M."/>
            <person name="Mkoji G."/>
            <person name="Steinauer M."/>
            <person name="Loker E.S."/>
        </authorList>
    </citation>
    <scope>NUCLEOTIDE SEQUENCE</scope>
    <source>
        <strain evidence="1">KasaAsao</strain>
        <tissue evidence="1">Whole Snail</tissue>
    </source>
</reference>
<protein>
    <submittedName>
        <fullName evidence="1">Macrophage-expressed 1 protein</fullName>
    </submittedName>
</protein>
<accession>A0AAD8EY00</accession>
<dbReference type="AlphaFoldDB" id="A0AAD8EY00"/>
<name>A0AAD8EY00_BIOPF</name>
<keyword evidence="2" id="KW-1185">Reference proteome</keyword>
<comment type="caution">
    <text evidence="1">The sequence shown here is derived from an EMBL/GenBank/DDBJ whole genome shotgun (WGS) entry which is preliminary data.</text>
</comment>
<gene>
    <name evidence="1" type="ORF">Bpfe_025915</name>
</gene>
<organism evidence="1 2">
    <name type="scientific">Biomphalaria pfeifferi</name>
    <name type="common">Bloodfluke planorb</name>
    <name type="synonym">Freshwater snail</name>
    <dbReference type="NCBI Taxonomy" id="112525"/>
    <lineage>
        <taxon>Eukaryota</taxon>
        <taxon>Metazoa</taxon>
        <taxon>Spiralia</taxon>
        <taxon>Lophotrochozoa</taxon>
        <taxon>Mollusca</taxon>
        <taxon>Gastropoda</taxon>
        <taxon>Heterobranchia</taxon>
        <taxon>Euthyneura</taxon>
        <taxon>Panpulmonata</taxon>
        <taxon>Hygrophila</taxon>
        <taxon>Lymnaeoidea</taxon>
        <taxon>Planorbidae</taxon>
        <taxon>Biomphalaria</taxon>
    </lineage>
</organism>